<dbReference type="InterPro" id="IPR018227">
    <property type="entry name" value="Amino_acid_transport_2"/>
</dbReference>
<protein>
    <recommendedName>
        <fullName evidence="11">Amino acid transporter transmembrane domain-containing protein</fullName>
    </recommendedName>
</protein>
<name>A0ABN9QHZ9_9DINO</name>
<proteinExistence type="predicted"/>
<evidence type="ECO:0000313" key="9">
    <source>
        <dbReference type="EMBL" id="CAK0805649.1"/>
    </source>
</evidence>
<dbReference type="EMBL" id="CAUYUJ010003518">
    <property type="protein sequence ID" value="CAK0805649.1"/>
    <property type="molecule type" value="Genomic_DNA"/>
</dbReference>
<evidence type="ECO:0000256" key="1">
    <source>
        <dbReference type="ARBA" id="ARBA00004429"/>
    </source>
</evidence>
<feature type="non-terminal residue" evidence="9">
    <location>
        <position position="288"/>
    </location>
</feature>
<keyword evidence="3" id="KW-1003">Cell membrane</keyword>
<reference evidence="9" key="1">
    <citation type="submission" date="2023-10" db="EMBL/GenBank/DDBJ databases">
        <authorList>
            <person name="Chen Y."/>
            <person name="Shah S."/>
            <person name="Dougan E. K."/>
            <person name="Thang M."/>
            <person name="Chan C."/>
        </authorList>
    </citation>
    <scope>NUCLEOTIDE SEQUENCE [LARGE SCALE GENOMIC DNA]</scope>
</reference>
<gene>
    <name evidence="9" type="ORF">PCOR1329_LOCUS12112</name>
</gene>
<organism evidence="9 10">
    <name type="scientific">Prorocentrum cordatum</name>
    <dbReference type="NCBI Taxonomy" id="2364126"/>
    <lineage>
        <taxon>Eukaryota</taxon>
        <taxon>Sar</taxon>
        <taxon>Alveolata</taxon>
        <taxon>Dinophyceae</taxon>
        <taxon>Prorocentrales</taxon>
        <taxon>Prorocentraceae</taxon>
        <taxon>Prorocentrum</taxon>
    </lineage>
</organism>
<feature type="transmembrane region" description="Helical" evidence="8">
    <location>
        <begin position="139"/>
        <end position="163"/>
    </location>
</feature>
<evidence type="ECO:0000256" key="7">
    <source>
        <dbReference type="ARBA" id="ARBA00023136"/>
    </source>
</evidence>
<comment type="subcellular location">
    <subcellularLocation>
        <location evidence="1">Cell inner membrane</location>
        <topology evidence="1">Multi-pass membrane protein</topology>
    </subcellularLocation>
</comment>
<accession>A0ABN9QHZ9</accession>
<evidence type="ECO:0000256" key="4">
    <source>
        <dbReference type="ARBA" id="ARBA00022519"/>
    </source>
</evidence>
<sequence>PSPWSEAGKPAFRLQRSCVRNPNLKSPASALARLPQSPRRSRSRWLRPVFISGTFTFIHVSAHACRGTLVLMTEAAKLTSSKHCDYDSLLGPAGDSLEVSKKSAGVTTKGNSVLVTAGVIIGDTLGAGLLTMPGAVSMFGWFVGSLFIVGLLALNLHMCMLLWRMRMAFPHAHTLGELAEASFSRAPKWQQTLMRQFTDNVQYVYVFFMLSADSTSLGKGFGLLFYDVHLCLPVWVLIGRRGSVNHTPPLGARRRGSPSLWSEGRAAFRQERAAGLPTARVSLVLFLM</sequence>
<comment type="caution">
    <text evidence="9">The sequence shown here is derived from an EMBL/GenBank/DDBJ whole genome shotgun (WGS) entry which is preliminary data.</text>
</comment>
<keyword evidence="5 8" id="KW-0812">Transmembrane</keyword>
<dbReference type="Proteomes" id="UP001189429">
    <property type="component" value="Unassembled WGS sequence"/>
</dbReference>
<evidence type="ECO:0000256" key="8">
    <source>
        <dbReference type="SAM" id="Phobius"/>
    </source>
</evidence>
<evidence type="ECO:0000256" key="3">
    <source>
        <dbReference type="ARBA" id="ARBA00022475"/>
    </source>
</evidence>
<evidence type="ECO:0008006" key="11">
    <source>
        <dbReference type="Google" id="ProtNLM"/>
    </source>
</evidence>
<keyword evidence="2" id="KW-0813">Transport</keyword>
<keyword evidence="4" id="KW-0997">Cell inner membrane</keyword>
<keyword evidence="7 8" id="KW-0472">Membrane</keyword>
<keyword evidence="10" id="KW-1185">Reference proteome</keyword>
<evidence type="ECO:0000256" key="2">
    <source>
        <dbReference type="ARBA" id="ARBA00022448"/>
    </source>
</evidence>
<evidence type="ECO:0000256" key="5">
    <source>
        <dbReference type="ARBA" id="ARBA00022692"/>
    </source>
</evidence>
<evidence type="ECO:0000313" key="10">
    <source>
        <dbReference type="Proteomes" id="UP001189429"/>
    </source>
</evidence>
<dbReference type="Pfam" id="PF03222">
    <property type="entry name" value="Trp_Tyr_perm"/>
    <property type="match status" value="1"/>
</dbReference>
<feature type="non-terminal residue" evidence="9">
    <location>
        <position position="1"/>
    </location>
</feature>
<keyword evidence="6 8" id="KW-1133">Transmembrane helix</keyword>
<evidence type="ECO:0000256" key="6">
    <source>
        <dbReference type="ARBA" id="ARBA00022989"/>
    </source>
</evidence>